<sequence>MEHASSTAEIEDTKSVIYELALEILHPGHKTYRLWLSAIHALVEGYCHPTPLFVSAEWGFQNLTATLLVLGVRSATRSSSGGTALHLASEHGHVHHDIGAVQEAVHNPAVEQVNAVELAVVNVEDEDYSTPLHSACDRGHMNIVELLLAKGADVNAAGEYSGTPLRMACFRGHMNIVELFLEKGADVNASGGYSDTPLQAACLRGHMNIAKLLLSKGAD</sequence>
<feature type="non-terminal residue" evidence="4">
    <location>
        <position position="219"/>
    </location>
</feature>
<dbReference type="Proteomes" id="UP000053647">
    <property type="component" value="Unassembled WGS sequence"/>
</dbReference>
<dbReference type="OrthoDB" id="20872at2759"/>
<keyword evidence="1" id="KW-0677">Repeat</keyword>
<dbReference type="SMART" id="SM00248">
    <property type="entry name" value="ANK"/>
    <property type="match status" value="4"/>
</dbReference>
<reference evidence="5" key="2">
    <citation type="submission" date="2015-01" db="EMBL/GenBank/DDBJ databases">
        <title>Evolutionary Origins and Diversification of the Mycorrhizal Mutualists.</title>
        <authorList>
            <consortium name="DOE Joint Genome Institute"/>
            <consortium name="Mycorrhizal Genomics Consortium"/>
            <person name="Kohler A."/>
            <person name="Kuo A."/>
            <person name="Nagy L.G."/>
            <person name="Floudas D."/>
            <person name="Copeland A."/>
            <person name="Barry K.W."/>
            <person name="Cichocki N."/>
            <person name="Veneault-Fourrey C."/>
            <person name="LaButti K."/>
            <person name="Lindquist E.A."/>
            <person name="Lipzen A."/>
            <person name="Lundell T."/>
            <person name="Morin E."/>
            <person name="Murat C."/>
            <person name="Riley R."/>
            <person name="Ohm R."/>
            <person name="Sun H."/>
            <person name="Tunlid A."/>
            <person name="Henrissat B."/>
            <person name="Grigoriev I.V."/>
            <person name="Hibbett D.S."/>
            <person name="Martin F."/>
        </authorList>
    </citation>
    <scope>NUCLEOTIDE SEQUENCE [LARGE SCALE GENOMIC DNA]</scope>
    <source>
        <strain evidence="5">ATCC 200175</strain>
    </source>
</reference>
<organism evidence="4 5">
    <name type="scientific">Paxillus involutus ATCC 200175</name>
    <dbReference type="NCBI Taxonomy" id="664439"/>
    <lineage>
        <taxon>Eukaryota</taxon>
        <taxon>Fungi</taxon>
        <taxon>Dikarya</taxon>
        <taxon>Basidiomycota</taxon>
        <taxon>Agaricomycotina</taxon>
        <taxon>Agaricomycetes</taxon>
        <taxon>Agaricomycetidae</taxon>
        <taxon>Boletales</taxon>
        <taxon>Paxilineae</taxon>
        <taxon>Paxillaceae</taxon>
        <taxon>Paxillus</taxon>
    </lineage>
</organism>
<dbReference type="Pfam" id="PF00023">
    <property type="entry name" value="Ank"/>
    <property type="match status" value="1"/>
</dbReference>
<accession>A0A0C9TY74</accession>
<evidence type="ECO:0000313" key="4">
    <source>
        <dbReference type="EMBL" id="KIJ12206.1"/>
    </source>
</evidence>
<protein>
    <submittedName>
        <fullName evidence="4">Uncharacterized protein</fullName>
    </submittedName>
</protein>
<feature type="repeat" description="ANK" evidence="3">
    <location>
        <begin position="160"/>
        <end position="192"/>
    </location>
</feature>
<proteinExistence type="predicted"/>
<dbReference type="Pfam" id="PF12796">
    <property type="entry name" value="Ank_2"/>
    <property type="match status" value="1"/>
</dbReference>
<dbReference type="PROSITE" id="PS50088">
    <property type="entry name" value="ANK_REPEAT"/>
    <property type="match status" value="3"/>
</dbReference>
<dbReference type="PRINTS" id="PR01415">
    <property type="entry name" value="ANKYRIN"/>
</dbReference>
<dbReference type="PANTHER" id="PTHR24171:SF9">
    <property type="entry name" value="ANKYRIN REPEAT DOMAIN-CONTAINING PROTEIN 39"/>
    <property type="match status" value="1"/>
</dbReference>
<dbReference type="PROSITE" id="PS50297">
    <property type="entry name" value="ANK_REP_REGION"/>
    <property type="match status" value="3"/>
</dbReference>
<gene>
    <name evidence="4" type="ORF">PAXINDRAFT_83314</name>
</gene>
<evidence type="ECO:0000313" key="5">
    <source>
        <dbReference type="Proteomes" id="UP000053647"/>
    </source>
</evidence>
<reference evidence="4 5" key="1">
    <citation type="submission" date="2014-06" db="EMBL/GenBank/DDBJ databases">
        <authorList>
            <consortium name="DOE Joint Genome Institute"/>
            <person name="Kuo A."/>
            <person name="Kohler A."/>
            <person name="Nagy L.G."/>
            <person name="Floudas D."/>
            <person name="Copeland A."/>
            <person name="Barry K.W."/>
            <person name="Cichocki N."/>
            <person name="Veneault-Fourrey C."/>
            <person name="LaButti K."/>
            <person name="Lindquist E.A."/>
            <person name="Lipzen A."/>
            <person name="Lundell T."/>
            <person name="Morin E."/>
            <person name="Murat C."/>
            <person name="Sun H."/>
            <person name="Tunlid A."/>
            <person name="Henrissat B."/>
            <person name="Grigoriev I.V."/>
            <person name="Hibbett D.S."/>
            <person name="Martin F."/>
            <person name="Nordberg H.P."/>
            <person name="Cantor M.N."/>
            <person name="Hua S.X."/>
        </authorList>
    </citation>
    <scope>NUCLEOTIDE SEQUENCE [LARGE SCALE GENOMIC DNA]</scope>
    <source>
        <strain evidence="4 5">ATCC 200175</strain>
    </source>
</reference>
<keyword evidence="5" id="KW-1185">Reference proteome</keyword>
<evidence type="ECO:0000256" key="2">
    <source>
        <dbReference type="ARBA" id="ARBA00023043"/>
    </source>
</evidence>
<dbReference type="PANTHER" id="PTHR24171">
    <property type="entry name" value="ANKYRIN REPEAT DOMAIN-CONTAINING PROTEIN 39-RELATED"/>
    <property type="match status" value="1"/>
</dbReference>
<feature type="repeat" description="ANK" evidence="3">
    <location>
        <begin position="193"/>
        <end position="219"/>
    </location>
</feature>
<evidence type="ECO:0000256" key="3">
    <source>
        <dbReference type="PROSITE-ProRule" id="PRU00023"/>
    </source>
</evidence>
<evidence type="ECO:0000256" key="1">
    <source>
        <dbReference type="ARBA" id="ARBA00022737"/>
    </source>
</evidence>
<dbReference type="AlphaFoldDB" id="A0A0C9TY74"/>
<dbReference type="EMBL" id="KN819367">
    <property type="protein sequence ID" value="KIJ12206.1"/>
    <property type="molecule type" value="Genomic_DNA"/>
</dbReference>
<dbReference type="Gene3D" id="1.25.40.20">
    <property type="entry name" value="Ankyrin repeat-containing domain"/>
    <property type="match status" value="1"/>
</dbReference>
<dbReference type="SUPFAM" id="SSF48403">
    <property type="entry name" value="Ankyrin repeat"/>
    <property type="match status" value="1"/>
</dbReference>
<name>A0A0C9TY74_PAXIN</name>
<dbReference type="InterPro" id="IPR002110">
    <property type="entry name" value="Ankyrin_rpt"/>
</dbReference>
<keyword evidence="2 3" id="KW-0040">ANK repeat</keyword>
<dbReference type="InterPro" id="IPR036770">
    <property type="entry name" value="Ankyrin_rpt-contain_sf"/>
</dbReference>
<dbReference type="HOGENOM" id="CLU_1264260_0_0_1"/>
<feature type="repeat" description="ANK" evidence="3">
    <location>
        <begin position="127"/>
        <end position="159"/>
    </location>
</feature>